<reference evidence="4" key="1">
    <citation type="submission" date="2025-08" db="UniProtKB">
        <authorList>
            <consortium name="RefSeq"/>
        </authorList>
    </citation>
    <scope>IDENTIFICATION</scope>
    <source>
        <tissue evidence="4">Gonads</tissue>
    </source>
</reference>
<dbReference type="KEGG" id="lak:106150858"/>
<dbReference type="NCBIfam" id="TIGR01777">
    <property type="entry name" value="yfcH"/>
    <property type="match status" value="1"/>
</dbReference>
<dbReference type="Pfam" id="PF01370">
    <property type="entry name" value="Epimerase"/>
    <property type="match status" value="1"/>
</dbReference>
<dbReference type="STRING" id="7574.A0A1S3H071"/>
<dbReference type="InterPro" id="IPR013549">
    <property type="entry name" value="DUF1731"/>
</dbReference>
<dbReference type="AlphaFoldDB" id="A0A1S3H071"/>
<dbReference type="Proteomes" id="UP000085678">
    <property type="component" value="Unplaced"/>
</dbReference>
<dbReference type="CDD" id="cd05242">
    <property type="entry name" value="SDR_a8"/>
    <property type="match status" value="1"/>
</dbReference>
<gene>
    <name evidence="4" type="primary">LOC106150858</name>
</gene>
<name>A0A1S3H071_LINAN</name>
<proteinExistence type="predicted"/>
<dbReference type="InterPro" id="IPR010099">
    <property type="entry name" value="SDR39U1"/>
</dbReference>
<dbReference type="InParanoid" id="A0A1S3H071"/>
<feature type="domain" description="DUF1731" evidence="2">
    <location>
        <begin position="251"/>
        <end position="296"/>
    </location>
</feature>
<dbReference type="PANTHER" id="PTHR11092">
    <property type="entry name" value="SUGAR NUCLEOTIDE EPIMERASE RELATED"/>
    <property type="match status" value="1"/>
</dbReference>
<evidence type="ECO:0000259" key="1">
    <source>
        <dbReference type="Pfam" id="PF01370"/>
    </source>
</evidence>
<evidence type="ECO:0000313" key="4">
    <source>
        <dbReference type="RefSeq" id="XP_013379327.1"/>
    </source>
</evidence>
<dbReference type="Pfam" id="PF08338">
    <property type="entry name" value="DUF1731"/>
    <property type="match status" value="1"/>
</dbReference>
<evidence type="ECO:0000259" key="2">
    <source>
        <dbReference type="Pfam" id="PF08338"/>
    </source>
</evidence>
<dbReference type="PANTHER" id="PTHR11092:SF0">
    <property type="entry name" value="EPIMERASE FAMILY PROTEIN SDR39U1"/>
    <property type="match status" value="1"/>
</dbReference>
<dbReference type="InterPro" id="IPR001509">
    <property type="entry name" value="Epimerase_deHydtase"/>
</dbReference>
<dbReference type="OrthoDB" id="276721at2759"/>
<protein>
    <submittedName>
        <fullName evidence="4">Epimerase family protein SDR39U1</fullName>
    </submittedName>
</protein>
<sequence length="298" mass="32764">MQNSKMRVLIGGGTGFIGKHIARKLADKGHEVTLLSRSTGRGRLTWDELYKKGLPDNTGAVVNVAGENALNMFRRGEAYKKDIITSRVDTTKALAEAITASKNPPKVFVSTSAIGYYPPSSVADYTEDTKVTGIDFPSKLCQDWEEAAVLPEGKGVRRVTIRLGVVLGKDGGAIKQMWWQFYFGAGGKIGTGRQFFPWIHIDDASGLFVYSIENDHVSGILNAVAPQICTNEEFTKAFAGAMRRPAFMPFPAFAANLIFQDRATMLLDGQKVIPKRTLELGYKFKYSHLDDACKEIVS</sequence>
<evidence type="ECO:0000313" key="3">
    <source>
        <dbReference type="Proteomes" id="UP000085678"/>
    </source>
</evidence>
<dbReference type="GeneID" id="106150858"/>
<accession>A0A1S3H071</accession>
<dbReference type="RefSeq" id="XP_013379327.1">
    <property type="nucleotide sequence ID" value="XM_013523873.2"/>
</dbReference>
<feature type="domain" description="NAD-dependent epimerase/dehydratase" evidence="1">
    <location>
        <begin position="8"/>
        <end position="214"/>
    </location>
</feature>
<keyword evidence="3" id="KW-1185">Reference proteome</keyword>
<dbReference type="FunCoup" id="A0A1S3H071">
    <property type="interactions" value="380"/>
</dbReference>
<dbReference type="InterPro" id="IPR036291">
    <property type="entry name" value="NAD(P)-bd_dom_sf"/>
</dbReference>
<dbReference type="Gene3D" id="3.40.50.720">
    <property type="entry name" value="NAD(P)-binding Rossmann-like Domain"/>
    <property type="match status" value="1"/>
</dbReference>
<organism evidence="3 4">
    <name type="scientific">Lingula anatina</name>
    <name type="common">Brachiopod</name>
    <name type="synonym">Lingula unguis</name>
    <dbReference type="NCBI Taxonomy" id="7574"/>
    <lineage>
        <taxon>Eukaryota</taxon>
        <taxon>Metazoa</taxon>
        <taxon>Spiralia</taxon>
        <taxon>Lophotrochozoa</taxon>
        <taxon>Brachiopoda</taxon>
        <taxon>Linguliformea</taxon>
        <taxon>Lingulata</taxon>
        <taxon>Lingulida</taxon>
        <taxon>Linguloidea</taxon>
        <taxon>Lingulidae</taxon>
        <taxon>Lingula</taxon>
    </lineage>
</organism>
<dbReference type="SUPFAM" id="SSF51735">
    <property type="entry name" value="NAD(P)-binding Rossmann-fold domains"/>
    <property type="match status" value="1"/>
</dbReference>